<comment type="similarity">
    <text evidence="10 13">In the N-terminal section; belongs to the UvrB family.</text>
</comment>
<dbReference type="InterPro" id="IPR003711">
    <property type="entry name" value="CarD-like/TRCF_RID"/>
</dbReference>
<dbReference type="SUPFAM" id="SSF143517">
    <property type="entry name" value="TRCF domain-like"/>
    <property type="match status" value="1"/>
</dbReference>
<feature type="domain" description="Helicase ATP-binding" evidence="14">
    <location>
        <begin position="634"/>
        <end position="795"/>
    </location>
</feature>
<evidence type="ECO:0000256" key="10">
    <source>
        <dbReference type="ARBA" id="ARBA00061104"/>
    </source>
</evidence>
<dbReference type="Gene3D" id="3.90.1150.50">
    <property type="entry name" value="Transcription-repair-coupling factor, D7 domain"/>
    <property type="match status" value="1"/>
</dbReference>
<reference evidence="16 17" key="1">
    <citation type="submission" date="2015-01" db="EMBL/GenBank/DDBJ databases">
        <title>Comparative genomics of the lactic acid bacteria isolated from the honey bee gut.</title>
        <authorList>
            <person name="Ellegaard K.M."/>
            <person name="Tamarit D."/>
            <person name="Javelind E."/>
            <person name="Olofsson T."/>
            <person name="Andersson S.G."/>
            <person name="Vasquez A."/>
        </authorList>
    </citation>
    <scope>NUCLEOTIDE SEQUENCE [LARGE SCALE GENOMIC DNA]</scope>
    <source>
        <strain evidence="16 17">Bin4</strain>
    </source>
</reference>
<dbReference type="SUPFAM" id="SSF52540">
    <property type="entry name" value="P-loop containing nucleoside triphosphate hydrolases"/>
    <property type="match status" value="4"/>
</dbReference>
<evidence type="ECO:0000313" key="16">
    <source>
        <dbReference type="EMBL" id="KJY60685.1"/>
    </source>
</evidence>
<dbReference type="InterPro" id="IPR036101">
    <property type="entry name" value="CarD-like/TRCF_RID_sf"/>
</dbReference>
<dbReference type="SUPFAM" id="SSF141259">
    <property type="entry name" value="CarD-like"/>
    <property type="match status" value="1"/>
</dbReference>
<evidence type="ECO:0000256" key="2">
    <source>
        <dbReference type="ARBA" id="ARBA00022490"/>
    </source>
</evidence>
<dbReference type="Pfam" id="PF00270">
    <property type="entry name" value="DEAD"/>
    <property type="match status" value="1"/>
</dbReference>
<dbReference type="InterPro" id="IPR037235">
    <property type="entry name" value="TRCF-like_C_D7"/>
</dbReference>
<keyword evidence="4 13" id="KW-0227">DNA damage</keyword>
<dbReference type="InterPro" id="IPR001650">
    <property type="entry name" value="Helicase_C-like"/>
</dbReference>
<dbReference type="GO" id="GO:0005737">
    <property type="term" value="C:cytoplasm"/>
    <property type="evidence" value="ECO:0007669"/>
    <property type="project" value="UniProtKB-SubCell"/>
</dbReference>
<evidence type="ECO:0000256" key="3">
    <source>
        <dbReference type="ARBA" id="ARBA00022741"/>
    </source>
</evidence>
<keyword evidence="17" id="KW-1185">Reference proteome</keyword>
<dbReference type="Proteomes" id="UP000033558">
    <property type="component" value="Unassembled WGS sequence"/>
</dbReference>
<keyword evidence="7 13" id="KW-0067">ATP-binding</keyword>
<dbReference type="GO" id="GO:0003678">
    <property type="term" value="F:DNA helicase activity"/>
    <property type="evidence" value="ECO:0007669"/>
    <property type="project" value="TreeGrafter"/>
</dbReference>
<dbReference type="InterPro" id="IPR004576">
    <property type="entry name" value="Mfd"/>
</dbReference>
<keyword evidence="2 13" id="KW-0963">Cytoplasm</keyword>
<keyword evidence="9 13" id="KW-0234">DNA repair</keyword>
<dbReference type="Gene3D" id="3.40.50.11180">
    <property type="match status" value="1"/>
</dbReference>
<dbReference type="SMART" id="SM01058">
    <property type="entry name" value="CarD_TRCF"/>
    <property type="match status" value="1"/>
</dbReference>
<dbReference type="PROSITE" id="PS51192">
    <property type="entry name" value="HELICASE_ATP_BIND_1"/>
    <property type="match status" value="1"/>
</dbReference>
<dbReference type="NCBIfam" id="TIGR00580">
    <property type="entry name" value="mfd"/>
    <property type="match status" value="1"/>
</dbReference>
<gene>
    <name evidence="13 16" type="primary">mfd</name>
    <name evidence="16" type="ORF">JG30_13720</name>
</gene>
<dbReference type="Pfam" id="PF00271">
    <property type="entry name" value="Helicase_C"/>
    <property type="match status" value="1"/>
</dbReference>
<dbReference type="AlphaFoldDB" id="A0A0F4LQ21"/>
<dbReference type="GO" id="GO:0016787">
    <property type="term" value="F:hydrolase activity"/>
    <property type="evidence" value="ECO:0007669"/>
    <property type="project" value="UniProtKB-KW"/>
</dbReference>
<dbReference type="GO" id="GO:0000716">
    <property type="term" value="P:transcription-coupled nucleotide-excision repair, DNA damage recognition"/>
    <property type="evidence" value="ECO:0007669"/>
    <property type="project" value="UniProtKB-UniRule"/>
</dbReference>
<evidence type="ECO:0000256" key="12">
    <source>
        <dbReference type="ARBA" id="ARBA00070128"/>
    </source>
</evidence>
<dbReference type="CDD" id="cd17991">
    <property type="entry name" value="DEXHc_TRCF"/>
    <property type="match status" value="1"/>
</dbReference>
<dbReference type="InterPro" id="IPR014001">
    <property type="entry name" value="Helicase_ATP-bd"/>
</dbReference>
<dbReference type="SMART" id="SM00487">
    <property type="entry name" value="DEXDc"/>
    <property type="match status" value="1"/>
</dbReference>
<dbReference type="EC" id="3.6.4.-" evidence="13"/>
<evidence type="ECO:0000256" key="1">
    <source>
        <dbReference type="ARBA" id="ARBA00004496"/>
    </source>
</evidence>
<dbReference type="InterPro" id="IPR047112">
    <property type="entry name" value="RecG/Mfd"/>
</dbReference>
<organism evidence="16 17">
    <name type="scientific">Bombilactobacillus mellifer</name>
    <dbReference type="NCBI Taxonomy" id="1218492"/>
    <lineage>
        <taxon>Bacteria</taxon>
        <taxon>Bacillati</taxon>
        <taxon>Bacillota</taxon>
        <taxon>Bacilli</taxon>
        <taxon>Lactobacillales</taxon>
        <taxon>Lactobacillaceae</taxon>
        <taxon>Bombilactobacillus</taxon>
    </lineage>
</organism>
<evidence type="ECO:0000256" key="5">
    <source>
        <dbReference type="ARBA" id="ARBA00022801"/>
    </source>
</evidence>
<keyword evidence="3 13" id="KW-0547">Nucleotide-binding</keyword>
<dbReference type="STRING" id="1218492.JG30_13720"/>
<dbReference type="InterPro" id="IPR005118">
    <property type="entry name" value="TRCF_C"/>
</dbReference>
<dbReference type="Pfam" id="PF17757">
    <property type="entry name" value="UvrB_inter"/>
    <property type="match status" value="1"/>
</dbReference>
<dbReference type="SMART" id="SM00490">
    <property type="entry name" value="HELICc"/>
    <property type="match status" value="1"/>
</dbReference>
<feature type="domain" description="Helicase C-terminal" evidence="15">
    <location>
        <begin position="809"/>
        <end position="970"/>
    </location>
</feature>
<dbReference type="Gene3D" id="2.40.10.170">
    <property type="match status" value="1"/>
</dbReference>
<dbReference type="Gene3D" id="3.40.50.300">
    <property type="entry name" value="P-loop containing nucleotide triphosphate hydrolases"/>
    <property type="match status" value="2"/>
</dbReference>
<evidence type="ECO:0000259" key="14">
    <source>
        <dbReference type="PROSITE" id="PS51192"/>
    </source>
</evidence>
<name>A0A0F4LQ21_9LACO</name>
<accession>A0A0F4LQ21</accession>
<proteinExistence type="inferred from homology"/>
<protein>
    <recommendedName>
        <fullName evidence="12 13">Transcription-repair-coupling factor</fullName>
        <shortName evidence="13">TRCF</shortName>
        <ecNumber evidence="13">3.6.4.-</ecNumber>
    </recommendedName>
</protein>
<dbReference type="PANTHER" id="PTHR47964:SF1">
    <property type="entry name" value="ATP-DEPENDENT DNA HELICASE HOMOLOG RECG, CHLOROPLASTIC"/>
    <property type="match status" value="1"/>
</dbReference>
<comment type="subcellular location">
    <subcellularLocation>
        <location evidence="1 13">Cytoplasm</location>
    </subcellularLocation>
</comment>
<keyword evidence="8 13" id="KW-0238">DNA-binding</keyword>
<comment type="function">
    <text evidence="13">Couples transcription and DNA repair by recognizing RNA polymerase (RNAP) stalled at DNA lesions. Mediates ATP-dependent release of RNAP and its truncated transcript from the DNA, and recruitment of nucleotide excision repair machinery to the damaged site.</text>
</comment>
<evidence type="ECO:0000256" key="11">
    <source>
        <dbReference type="ARBA" id="ARBA00061399"/>
    </source>
</evidence>
<dbReference type="HOGENOM" id="CLU_005122_1_3_9"/>
<dbReference type="EMBL" id="JXJQ01000010">
    <property type="protein sequence ID" value="KJY60685.1"/>
    <property type="molecule type" value="Genomic_DNA"/>
</dbReference>
<dbReference type="OrthoDB" id="9804325at2"/>
<keyword evidence="5 13" id="KW-0378">Hydrolase</keyword>
<evidence type="ECO:0000256" key="13">
    <source>
        <dbReference type="HAMAP-Rule" id="MF_00969"/>
    </source>
</evidence>
<comment type="caution">
    <text evidence="16">The sequence shown here is derived from an EMBL/GenBank/DDBJ whole genome shotgun (WGS) entry which is preliminary data.</text>
</comment>
<dbReference type="GO" id="GO:0006355">
    <property type="term" value="P:regulation of DNA-templated transcription"/>
    <property type="evidence" value="ECO:0007669"/>
    <property type="project" value="UniProtKB-UniRule"/>
</dbReference>
<dbReference type="Gene3D" id="3.30.2060.10">
    <property type="entry name" value="Penicillin-binding protein 1b domain"/>
    <property type="match status" value="1"/>
</dbReference>
<comment type="similarity">
    <text evidence="11 13">In the C-terminal section; belongs to the helicase family. RecG subfamily.</text>
</comment>
<dbReference type="FunFam" id="3.40.50.300:FF:000546">
    <property type="entry name" value="Transcription-repair-coupling factor"/>
    <property type="match status" value="1"/>
</dbReference>
<dbReference type="Pfam" id="PF03461">
    <property type="entry name" value="TRCF"/>
    <property type="match status" value="1"/>
</dbReference>
<dbReference type="GO" id="GO:0005524">
    <property type="term" value="F:ATP binding"/>
    <property type="evidence" value="ECO:0007669"/>
    <property type="project" value="UniProtKB-UniRule"/>
</dbReference>
<dbReference type="InterPro" id="IPR011545">
    <property type="entry name" value="DEAD/DEAH_box_helicase_dom"/>
</dbReference>
<evidence type="ECO:0000256" key="9">
    <source>
        <dbReference type="ARBA" id="ARBA00023204"/>
    </source>
</evidence>
<evidence type="ECO:0000313" key="17">
    <source>
        <dbReference type="Proteomes" id="UP000033558"/>
    </source>
</evidence>
<evidence type="ECO:0000256" key="8">
    <source>
        <dbReference type="ARBA" id="ARBA00023125"/>
    </source>
</evidence>
<dbReference type="RefSeq" id="WP_046317444.1">
    <property type="nucleotide sequence ID" value="NZ_JBHSZT010000005.1"/>
</dbReference>
<dbReference type="GO" id="GO:0003684">
    <property type="term" value="F:damaged DNA binding"/>
    <property type="evidence" value="ECO:0007669"/>
    <property type="project" value="InterPro"/>
</dbReference>
<evidence type="ECO:0000256" key="6">
    <source>
        <dbReference type="ARBA" id="ARBA00022806"/>
    </source>
</evidence>
<dbReference type="SMART" id="SM00982">
    <property type="entry name" value="TRCF"/>
    <property type="match status" value="1"/>
</dbReference>
<dbReference type="PATRIC" id="fig|1218492.5.peg.1423"/>
<dbReference type="PROSITE" id="PS51194">
    <property type="entry name" value="HELICASE_CTER"/>
    <property type="match status" value="1"/>
</dbReference>
<sequence>MELVDFWQTNSALQTFLSQLKPRTCQLVTGLTNSAKALFLANLVRQKKQPLLVVEPDTYHASQLYEDLVQLLEIPSVHLFPVEATIATQIAISSPEALSQRLAALDFLRSQQAGVVVTSVAGLEEILPAPTQFDQAHFTLTIGASYPLEQLPEQLVAMGYQRQNLVANPGEFAIRGDIVDVYPLTGQPVRIEFFDDQVETLHFLDPASQRNHQAIQQIQLSPASDRIATSDQLKAAAAVLSQQLTTQIKQITDKKVQQNLQDNFQEDLTTLQSGNPVANPSRYVSYLYPDPANLSHYLSLEGIIVFDDYDRLVEQDQTNQAENLAWFESQFDQGKFLPEQKFHLDLAPVLTKINQAEIHLSLFPKNRGHRKFQQLLDITSRSVQQFFSNLPLLKTEVTRWQKLGYTTVLLINNAVQIQKMQNTLRDFGITAIISSKTDLQVGALQLVEGGLLAGFELPNEKLVVITEKELFNQPTKHHRFHTQLSNAERLKSYTDLKPGDYVVHVNHGIGRFVGIQTLEVDGKHQDYITITYRDDGQLLIPVTQLNMVQKYVSAEGKAPKLNKLGGTEWHKTKQKVQKNIEDIADDLMDLYAQRKAERGFAFSADDDLQKQFDDEFTYVETPDQLRSIQEIKRDMESPHPMDRLLVGDVGFGKTEVALRAAFKAINDGKQVAFLVPTTILAQQHYQTIVERFKSFPVQAAIMSRFQTRAQQTATKKGLLDGSIDIVVGTHRLLSKDIQFADLGLLIVDEEQRFGVKHKERLKQLKSQIDVLTMTATPIPRTLNMSMNGVRDLSVIETAPPNRYPIQTFVMEQNYDVVRSAIERELERGGQVFYLHNRVEDMEQTAQLITSLVPDARVAIANGQLTQVQLEGVISDFLAGEYDVLITTTIIETGVDMPNANTLIVENADHYGLAQLYQLRGRVGRSSRVAYAYFMYRPDKTLTEVGEKRLEAIKNFTELGSGFKIAMRDLAIRGAGNLLGQQQHGFIDSVGYDLYTQMLEEAVAKRRGAKKQATHTNCEVKLNLDAYIPTEYISDELQKIEMYKRLREAHTVTQLTSLQQEFKERFGKYPQEVAQLFKLTQIKLLADTALVKSINQKQKLLTIQFDQLANNYLTGEQLFKALTVTVLKARVANEHHYFVVQLKLNDPAKDFLPELLRLMQELANLATATQQQAAS</sequence>
<dbReference type="Pfam" id="PF02559">
    <property type="entry name" value="CarD_TRCF_RID"/>
    <property type="match status" value="1"/>
</dbReference>
<evidence type="ECO:0000256" key="7">
    <source>
        <dbReference type="ARBA" id="ARBA00022840"/>
    </source>
</evidence>
<dbReference type="InterPro" id="IPR041471">
    <property type="entry name" value="UvrB_inter"/>
</dbReference>
<dbReference type="HAMAP" id="MF_00969">
    <property type="entry name" value="TRCF"/>
    <property type="match status" value="1"/>
</dbReference>
<evidence type="ECO:0000259" key="15">
    <source>
        <dbReference type="PROSITE" id="PS51194"/>
    </source>
</evidence>
<keyword evidence="6" id="KW-0347">Helicase</keyword>
<dbReference type="PANTHER" id="PTHR47964">
    <property type="entry name" value="ATP-DEPENDENT DNA HELICASE HOMOLOG RECG, CHLOROPLASTIC"/>
    <property type="match status" value="1"/>
</dbReference>
<evidence type="ECO:0000256" key="4">
    <source>
        <dbReference type="ARBA" id="ARBA00022763"/>
    </source>
</evidence>
<dbReference type="InterPro" id="IPR027417">
    <property type="entry name" value="P-loop_NTPase"/>
</dbReference>